<evidence type="ECO:0000256" key="2">
    <source>
        <dbReference type="ARBA" id="ARBA00022692"/>
    </source>
</evidence>
<dbReference type="GO" id="GO:0008932">
    <property type="term" value="F:lytic endotransglycosylase activity"/>
    <property type="evidence" value="ECO:0007669"/>
    <property type="project" value="UniProtKB-UniRule"/>
</dbReference>
<feature type="site" description="Important for catalytic activity" evidence="7">
    <location>
        <position position="259"/>
    </location>
</feature>
<comment type="caution">
    <text evidence="8">The sequence shown here is derived from an EMBL/GenBank/DDBJ whole genome shotgun (WGS) entry which is preliminary data.</text>
</comment>
<dbReference type="GO" id="GO:0009252">
    <property type="term" value="P:peptidoglycan biosynthetic process"/>
    <property type="evidence" value="ECO:0007669"/>
    <property type="project" value="UniProtKB-UniRule"/>
</dbReference>
<dbReference type="NCBIfam" id="TIGR00247">
    <property type="entry name" value="endolytic transglycosylase MltG"/>
    <property type="match status" value="1"/>
</dbReference>
<keyword evidence="5 7" id="KW-0456">Lyase</keyword>
<evidence type="ECO:0000256" key="6">
    <source>
        <dbReference type="ARBA" id="ARBA00023316"/>
    </source>
</evidence>
<dbReference type="PANTHER" id="PTHR30518">
    <property type="entry name" value="ENDOLYTIC MUREIN TRANSGLYCOSYLASE"/>
    <property type="match status" value="1"/>
</dbReference>
<comment type="function">
    <text evidence="7">Functions as a peptidoglycan terminase that cleaves nascent peptidoglycan strands endolytically to terminate their elongation.</text>
</comment>
<sequence>MWRSIASNALTLFIVLFLLAGGGLIWGQRQYTGPGPLEEPICLRVEPGSTMGRVSRQLGDEGAISNSTIFRLGAKYTEKSSLLKAGSFLVQPGASMEEIVDIVTRGGRSTCGTELNFRIGIVSAEVQLRELDPATSRYVEVMAFDPAAGEIPQDYAEKRAAPDLRFRVTLAEGVTSWQVVEELKAADFLNGDLVELPPEGSLAPDSYEVSEGMRRDELVAEMQERQSKILEDLWARRADGLPIETPEQALVLASIVEKETGVPEERRQVASVFVNRLRQGIRLQTDPTVIYGLTEGRAPLGRGIRQSELRRETPWNTYVIDGLPPTPIANPGRASIEAALNPDSTDYLFFVADGTGGHAFAETLAEHNENVARWRRIEAERQEGVQ</sequence>
<proteinExistence type="inferred from homology"/>
<accession>A0A4R2Q1H3</accession>
<dbReference type="PANTHER" id="PTHR30518:SF2">
    <property type="entry name" value="ENDOLYTIC MUREIN TRANSGLYCOSYLASE"/>
    <property type="match status" value="1"/>
</dbReference>
<evidence type="ECO:0000256" key="4">
    <source>
        <dbReference type="ARBA" id="ARBA00023136"/>
    </source>
</evidence>
<dbReference type="EMBL" id="SLXP01000003">
    <property type="protein sequence ID" value="TCP42340.1"/>
    <property type="molecule type" value="Genomic_DNA"/>
</dbReference>
<keyword evidence="9" id="KW-1185">Reference proteome</keyword>
<keyword evidence="4 7" id="KW-0472">Membrane</keyword>
<comment type="similarity">
    <text evidence="7">Belongs to the transglycosylase MltG family.</text>
</comment>
<evidence type="ECO:0000256" key="3">
    <source>
        <dbReference type="ARBA" id="ARBA00022989"/>
    </source>
</evidence>
<keyword evidence="3 7" id="KW-1133">Transmembrane helix</keyword>
<dbReference type="AlphaFoldDB" id="A0A4R2Q1H3"/>
<protein>
    <recommendedName>
        <fullName evidence="7">Endolytic murein transglycosylase</fullName>
        <ecNumber evidence="7">4.2.2.29</ecNumber>
    </recommendedName>
    <alternativeName>
        <fullName evidence="7">Peptidoglycan lytic transglycosylase</fullName>
    </alternativeName>
    <alternativeName>
        <fullName evidence="7">Peptidoglycan polymerization terminase</fullName>
    </alternativeName>
</protein>
<dbReference type="OrthoDB" id="9814591at2"/>
<name>A0A4R2Q1H3_9RHOB</name>
<dbReference type="GO" id="GO:0071555">
    <property type="term" value="P:cell wall organization"/>
    <property type="evidence" value="ECO:0007669"/>
    <property type="project" value="UniProtKB-KW"/>
</dbReference>
<gene>
    <name evidence="7" type="primary">mltG</name>
    <name evidence="8" type="ORF">EV662_103247</name>
</gene>
<evidence type="ECO:0000313" key="9">
    <source>
        <dbReference type="Proteomes" id="UP000294835"/>
    </source>
</evidence>
<dbReference type="Gene3D" id="3.30.1490.480">
    <property type="entry name" value="Endolytic murein transglycosylase"/>
    <property type="match status" value="1"/>
</dbReference>
<dbReference type="RefSeq" id="WP_132461473.1">
    <property type="nucleotide sequence ID" value="NZ_SLXP01000003.1"/>
</dbReference>
<reference evidence="8 9" key="1">
    <citation type="submission" date="2019-03" db="EMBL/GenBank/DDBJ databases">
        <title>Genomic Encyclopedia of Type Strains, Phase IV (KMG-IV): sequencing the most valuable type-strain genomes for metagenomic binning, comparative biology and taxonomic classification.</title>
        <authorList>
            <person name="Goeker M."/>
        </authorList>
    </citation>
    <scope>NUCLEOTIDE SEQUENCE [LARGE SCALE GENOMIC DNA]</scope>
    <source>
        <strain evidence="8 9">DSM 18063</strain>
    </source>
</reference>
<evidence type="ECO:0000256" key="1">
    <source>
        <dbReference type="ARBA" id="ARBA00022475"/>
    </source>
</evidence>
<dbReference type="Gene3D" id="3.30.160.60">
    <property type="entry name" value="Classic Zinc Finger"/>
    <property type="match status" value="1"/>
</dbReference>
<keyword evidence="2 7" id="KW-0812">Transmembrane</keyword>
<dbReference type="Proteomes" id="UP000294835">
    <property type="component" value="Unassembled WGS sequence"/>
</dbReference>
<dbReference type="EC" id="4.2.2.29" evidence="7"/>
<evidence type="ECO:0000256" key="5">
    <source>
        <dbReference type="ARBA" id="ARBA00023239"/>
    </source>
</evidence>
<evidence type="ECO:0000313" key="8">
    <source>
        <dbReference type="EMBL" id="TCP42340.1"/>
    </source>
</evidence>
<keyword evidence="6 7" id="KW-0961">Cell wall biogenesis/degradation</keyword>
<keyword evidence="1 7" id="KW-1003">Cell membrane</keyword>
<organism evidence="8 9">
    <name type="scientific">Rhodovulum marinum</name>
    <dbReference type="NCBI Taxonomy" id="320662"/>
    <lineage>
        <taxon>Bacteria</taxon>
        <taxon>Pseudomonadati</taxon>
        <taxon>Pseudomonadota</taxon>
        <taxon>Alphaproteobacteria</taxon>
        <taxon>Rhodobacterales</taxon>
        <taxon>Paracoccaceae</taxon>
        <taxon>Rhodovulum</taxon>
    </lineage>
</organism>
<comment type="catalytic activity">
    <reaction evidence="7">
        <text>a peptidoglycan chain = a peptidoglycan chain with N-acetyl-1,6-anhydromuramyl-[peptide] at the reducing end + a peptidoglycan chain with N-acetylglucosamine at the non-reducing end.</text>
        <dbReference type="EC" id="4.2.2.29"/>
    </reaction>
</comment>
<dbReference type="GO" id="GO:0005886">
    <property type="term" value="C:plasma membrane"/>
    <property type="evidence" value="ECO:0007669"/>
    <property type="project" value="UniProtKB-UniRule"/>
</dbReference>
<dbReference type="Pfam" id="PF02618">
    <property type="entry name" value="YceG"/>
    <property type="match status" value="2"/>
</dbReference>
<dbReference type="HAMAP" id="MF_02065">
    <property type="entry name" value="MltG"/>
    <property type="match status" value="1"/>
</dbReference>
<evidence type="ECO:0000256" key="7">
    <source>
        <dbReference type="HAMAP-Rule" id="MF_02065"/>
    </source>
</evidence>
<keyword evidence="7" id="KW-0997">Cell inner membrane</keyword>
<dbReference type="InterPro" id="IPR003770">
    <property type="entry name" value="MLTG-like"/>
</dbReference>
<dbReference type="CDD" id="cd08010">
    <property type="entry name" value="MltG_like"/>
    <property type="match status" value="1"/>
</dbReference>